<dbReference type="Pfam" id="PF00583">
    <property type="entry name" value="Acetyltransf_1"/>
    <property type="match status" value="1"/>
</dbReference>
<dbReference type="Gene3D" id="3.40.630.30">
    <property type="match status" value="1"/>
</dbReference>
<reference evidence="3 4" key="1">
    <citation type="journal article" date="2009" name="Int. J. Syst. Evol. Microbiol.">
        <title>Janibacter hoylei sp. nov., Bacillus isronensis sp. nov. and Bacillus aryabhattai sp. nov., isolated from cryotubes used for collecting air from the upper atmosphere.</title>
        <authorList>
            <person name="Shivaji S."/>
            <person name="Chaturvedi P."/>
            <person name="Begum Z."/>
            <person name="Pindi P.K."/>
            <person name="Manorama R."/>
            <person name="Padmanaban D.A."/>
            <person name="Shouche Y.S."/>
            <person name="Pawar S."/>
            <person name="Vaishampayan P."/>
            <person name="Dutt C.B."/>
            <person name="Datta G.N."/>
            <person name="Manchanda R.K."/>
            <person name="Rao U.R."/>
            <person name="Bhargava P.M."/>
            <person name="Narlikar J.V."/>
        </authorList>
    </citation>
    <scope>NUCLEOTIDE SEQUENCE [LARGE SCALE GENOMIC DNA]</scope>
    <source>
        <strain evidence="3 4">PVAS-1</strain>
    </source>
</reference>
<protein>
    <recommendedName>
        <fullName evidence="2">N-acetyltransferase domain-containing protein</fullName>
    </recommendedName>
</protein>
<evidence type="ECO:0000256" key="1">
    <source>
        <dbReference type="SAM" id="MobiDB-lite"/>
    </source>
</evidence>
<feature type="compositionally biased region" description="Basic residues" evidence="1">
    <location>
        <begin position="27"/>
        <end position="44"/>
    </location>
</feature>
<gene>
    <name evidence="3" type="ORF">CWN80_04990</name>
</gene>
<organism evidence="3 4">
    <name type="scientific">Janibacter hoylei PVAS-1</name>
    <dbReference type="NCBI Taxonomy" id="1210046"/>
    <lineage>
        <taxon>Bacteria</taxon>
        <taxon>Bacillati</taxon>
        <taxon>Actinomycetota</taxon>
        <taxon>Actinomycetes</taxon>
        <taxon>Micrococcales</taxon>
        <taxon>Intrasporangiaceae</taxon>
        <taxon>Janibacter</taxon>
    </lineage>
</organism>
<dbReference type="GO" id="GO:0016747">
    <property type="term" value="F:acyltransferase activity, transferring groups other than amino-acyl groups"/>
    <property type="evidence" value="ECO:0007669"/>
    <property type="project" value="InterPro"/>
</dbReference>
<dbReference type="EMBL" id="PIPF01000004">
    <property type="protein sequence ID" value="RWU84500.1"/>
    <property type="molecule type" value="Genomic_DNA"/>
</dbReference>
<dbReference type="PROSITE" id="PS51186">
    <property type="entry name" value="GNAT"/>
    <property type="match status" value="1"/>
</dbReference>
<evidence type="ECO:0000313" key="4">
    <source>
        <dbReference type="Proteomes" id="UP000288711"/>
    </source>
</evidence>
<dbReference type="OrthoDB" id="1706016at2"/>
<feature type="region of interest" description="Disordered" evidence="1">
    <location>
        <begin position="22"/>
        <end position="81"/>
    </location>
</feature>
<keyword evidence="4" id="KW-1185">Reference proteome</keyword>
<comment type="caution">
    <text evidence="3">The sequence shown here is derived from an EMBL/GenBank/DDBJ whole genome shotgun (WGS) entry which is preliminary data.</text>
</comment>
<feature type="domain" description="N-acetyltransferase" evidence="2">
    <location>
        <begin position="77"/>
        <end position="234"/>
    </location>
</feature>
<dbReference type="SUPFAM" id="SSF55729">
    <property type="entry name" value="Acyl-CoA N-acyltransferases (Nat)"/>
    <property type="match status" value="1"/>
</dbReference>
<evidence type="ECO:0000313" key="3">
    <source>
        <dbReference type="EMBL" id="RWU84500.1"/>
    </source>
</evidence>
<dbReference type="InterPro" id="IPR016181">
    <property type="entry name" value="Acyl_CoA_acyltransferase"/>
</dbReference>
<sequence>MGRQLRTSAPRAVNRTNHELCHDAHRGSKHTIGRRCSPVRRRRLRQDGPMAPPRPRLPRRTSRERRREPVPGPVEGSVIRPAVPSDGATIVALRALMFEAMGTPAEQISDPTWQEDASRWLQAHLADEHTHVVVAEANGTVVSCAIGQVLDLMPSPTRAGEGGLITNIATFPRHRRLGFTHAVVAALLEWFEEETEVEVVTLNATEAGRDIYADYGFVDSTFPEMRLRLERSTAAPDA</sequence>
<evidence type="ECO:0000259" key="2">
    <source>
        <dbReference type="PROSITE" id="PS51186"/>
    </source>
</evidence>
<proteinExistence type="predicted"/>
<accession>A0A444B881</accession>
<dbReference type="Proteomes" id="UP000288711">
    <property type="component" value="Unassembled WGS sequence"/>
</dbReference>
<dbReference type="AlphaFoldDB" id="A0A444B881"/>
<dbReference type="InterPro" id="IPR000182">
    <property type="entry name" value="GNAT_dom"/>
</dbReference>
<name>A0A444B881_9MICO</name>